<proteinExistence type="predicted"/>
<dbReference type="AlphaFoldDB" id="A0A7C1BEK4"/>
<evidence type="ECO:0000259" key="2">
    <source>
        <dbReference type="Pfam" id="PF11127"/>
    </source>
</evidence>
<comment type="caution">
    <text evidence="3">The sequence shown here is derived from an EMBL/GenBank/DDBJ whole genome shotgun (WGS) entry which is preliminary data.</text>
</comment>
<sequence length="57" mass="6443">MKKNLSSKERNWRWVVGFLLIIAGQNCGVSWLQVPLDLIGIVALLEALFGRTFLKKA</sequence>
<feature type="domain" description="Inner membrane protein YgaP-like transmembrane" evidence="2">
    <location>
        <begin position="1"/>
        <end position="51"/>
    </location>
</feature>
<keyword evidence="1" id="KW-0812">Transmembrane</keyword>
<keyword evidence="1" id="KW-1133">Transmembrane helix</keyword>
<protein>
    <submittedName>
        <fullName evidence="3">DUF2892 domain-containing protein</fullName>
    </submittedName>
</protein>
<evidence type="ECO:0000313" key="3">
    <source>
        <dbReference type="EMBL" id="HDM90703.1"/>
    </source>
</evidence>
<gene>
    <name evidence="3" type="ORF">ENG67_05830</name>
</gene>
<dbReference type="Proteomes" id="UP000885931">
    <property type="component" value="Unassembled WGS sequence"/>
</dbReference>
<keyword evidence="1" id="KW-0472">Membrane</keyword>
<evidence type="ECO:0000256" key="1">
    <source>
        <dbReference type="SAM" id="Phobius"/>
    </source>
</evidence>
<name>A0A7C1BEK4_UNCW3</name>
<reference evidence="3" key="1">
    <citation type="journal article" date="2020" name="mSystems">
        <title>Genome- and Community-Level Interaction Insights into Carbon Utilization and Element Cycling Functions of Hydrothermarchaeota in Hydrothermal Sediment.</title>
        <authorList>
            <person name="Zhou Z."/>
            <person name="Liu Y."/>
            <person name="Xu W."/>
            <person name="Pan J."/>
            <person name="Luo Z.H."/>
            <person name="Li M."/>
        </authorList>
    </citation>
    <scope>NUCLEOTIDE SEQUENCE [LARGE SCALE GENOMIC DNA]</scope>
    <source>
        <strain evidence="3">HyVt-237</strain>
    </source>
</reference>
<accession>A0A7C1BEK4</accession>
<dbReference type="EMBL" id="DRBW01000214">
    <property type="protein sequence ID" value="HDM90703.1"/>
    <property type="molecule type" value="Genomic_DNA"/>
</dbReference>
<organism evidence="3">
    <name type="scientific">candidate division WOR-3 bacterium</name>
    <dbReference type="NCBI Taxonomy" id="2052148"/>
    <lineage>
        <taxon>Bacteria</taxon>
        <taxon>Bacteria division WOR-3</taxon>
    </lineage>
</organism>
<feature type="transmembrane region" description="Helical" evidence="1">
    <location>
        <begin position="12"/>
        <end position="32"/>
    </location>
</feature>
<dbReference type="Pfam" id="PF11127">
    <property type="entry name" value="YgaP-like_TM"/>
    <property type="match status" value="1"/>
</dbReference>
<dbReference type="InterPro" id="IPR021309">
    <property type="entry name" value="YgaP-like_TM"/>
</dbReference>